<reference evidence="1 2" key="1">
    <citation type="journal article" date="2019" name="Genome Biol. Evol.">
        <title>Insights into the evolution of the New World diploid cottons (Gossypium, subgenus Houzingenia) based on genome sequencing.</title>
        <authorList>
            <person name="Grover C.E."/>
            <person name="Arick M.A. 2nd"/>
            <person name="Thrash A."/>
            <person name="Conover J.L."/>
            <person name="Sanders W.S."/>
            <person name="Peterson D.G."/>
            <person name="Frelichowski J.E."/>
            <person name="Scheffler J.A."/>
            <person name="Scheffler B.E."/>
            <person name="Wendel J.F."/>
        </authorList>
    </citation>
    <scope>NUCLEOTIDE SEQUENCE [LARGE SCALE GENOMIC DNA]</scope>
    <source>
        <strain evidence="1">8</strain>
        <tissue evidence="1">Leaf</tissue>
    </source>
</reference>
<dbReference type="EMBL" id="JABEZZ010000007">
    <property type="protein sequence ID" value="MBA0589961.1"/>
    <property type="molecule type" value="Genomic_DNA"/>
</dbReference>
<organism evidence="1 2">
    <name type="scientific">Gossypium raimondii</name>
    <name type="common">Peruvian cotton</name>
    <name type="synonym">Gossypium klotzschianum subsp. raimondii</name>
    <dbReference type="NCBI Taxonomy" id="29730"/>
    <lineage>
        <taxon>Eukaryota</taxon>
        <taxon>Viridiplantae</taxon>
        <taxon>Streptophyta</taxon>
        <taxon>Embryophyta</taxon>
        <taxon>Tracheophyta</taxon>
        <taxon>Spermatophyta</taxon>
        <taxon>Magnoliopsida</taxon>
        <taxon>eudicotyledons</taxon>
        <taxon>Gunneridae</taxon>
        <taxon>Pentapetalae</taxon>
        <taxon>rosids</taxon>
        <taxon>malvids</taxon>
        <taxon>Malvales</taxon>
        <taxon>Malvaceae</taxon>
        <taxon>Malvoideae</taxon>
        <taxon>Gossypium</taxon>
    </lineage>
</organism>
<proteinExistence type="predicted"/>
<evidence type="ECO:0000313" key="2">
    <source>
        <dbReference type="Proteomes" id="UP000593578"/>
    </source>
</evidence>
<sequence length="25" mass="3238">MRKAQMRREAFSGWKLKRWTKYELH</sequence>
<name>A0A7J8PKY8_GOSRA</name>
<protein>
    <submittedName>
        <fullName evidence="1">Uncharacterized protein</fullName>
    </submittedName>
</protein>
<dbReference type="Proteomes" id="UP000593578">
    <property type="component" value="Unassembled WGS sequence"/>
</dbReference>
<gene>
    <name evidence="1" type="ORF">Gorai_018683</name>
</gene>
<dbReference type="AlphaFoldDB" id="A0A7J8PKY8"/>
<accession>A0A7J8PKY8</accession>
<evidence type="ECO:0000313" key="1">
    <source>
        <dbReference type="EMBL" id="MBA0589961.1"/>
    </source>
</evidence>
<comment type="caution">
    <text evidence="1">The sequence shown here is derived from an EMBL/GenBank/DDBJ whole genome shotgun (WGS) entry which is preliminary data.</text>
</comment>